<dbReference type="Gene3D" id="3.40.50.880">
    <property type="match status" value="1"/>
</dbReference>
<dbReference type="InterPro" id="IPR021196">
    <property type="entry name" value="PdxT/SNO_CS"/>
</dbReference>
<gene>
    <name evidence="10" type="primary">pdxT</name>
    <name evidence="13" type="ORF">HNR50_000277</name>
</gene>
<comment type="pathway">
    <text evidence="10">Cofactor biosynthesis; pyridoxal 5'-phosphate biosynthesis.</text>
</comment>
<evidence type="ECO:0000256" key="10">
    <source>
        <dbReference type="HAMAP-Rule" id="MF_01615"/>
    </source>
</evidence>
<comment type="similarity">
    <text evidence="1 10">Belongs to the glutaminase PdxT/SNO family.</text>
</comment>
<dbReference type="Pfam" id="PF01174">
    <property type="entry name" value="SNO"/>
    <property type="match status" value="1"/>
</dbReference>
<dbReference type="EC" id="4.3.3.6" evidence="10"/>
<accession>A0A841R109</accession>
<reference evidence="13 14" key="1">
    <citation type="submission" date="2020-08" db="EMBL/GenBank/DDBJ databases">
        <title>Genomic Encyclopedia of Type Strains, Phase IV (KMG-IV): sequencing the most valuable type-strain genomes for metagenomic binning, comparative biology and taxonomic classification.</title>
        <authorList>
            <person name="Goeker M."/>
        </authorList>
    </citation>
    <scope>NUCLEOTIDE SEQUENCE [LARGE SCALE GENOMIC DNA]</scope>
    <source>
        <strain evidence="13 14">DSM 2461</strain>
    </source>
</reference>
<dbReference type="EC" id="3.5.1.2" evidence="10"/>
<dbReference type="GO" id="GO:0008614">
    <property type="term" value="P:pyridoxine metabolic process"/>
    <property type="evidence" value="ECO:0007669"/>
    <property type="project" value="TreeGrafter"/>
</dbReference>
<dbReference type="EMBL" id="JACHGJ010000001">
    <property type="protein sequence ID" value="MBB6478644.1"/>
    <property type="molecule type" value="Genomic_DNA"/>
</dbReference>
<dbReference type="PANTHER" id="PTHR31559:SF0">
    <property type="entry name" value="PYRIDOXAL 5'-PHOSPHATE SYNTHASE SUBUNIT SNO1-RELATED"/>
    <property type="match status" value="1"/>
</dbReference>
<evidence type="ECO:0000256" key="6">
    <source>
        <dbReference type="ARBA" id="ARBA00047992"/>
    </source>
</evidence>
<comment type="catalytic activity">
    <reaction evidence="6 10">
        <text>aldehydo-D-ribose 5-phosphate + D-glyceraldehyde 3-phosphate + L-glutamine = pyridoxal 5'-phosphate + L-glutamate + phosphate + 3 H2O + H(+)</text>
        <dbReference type="Rhea" id="RHEA:31507"/>
        <dbReference type="ChEBI" id="CHEBI:15377"/>
        <dbReference type="ChEBI" id="CHEBI:15378"/>
        <dbReference type="ChEBI" id="CHEBI:29985"/>
        <dbReference type="ChEBI" id="CHEBI:43474"/>
        <dbReference type="ChEBI" id="CHEBI:58273"/>
        <dbReference type="ChEBI" id="CHEBI:58359"/>
        <dbReference type="ChEBI" id="CHEBI:59776"/>
        <dbReference type="ChEBI" id="CHEBI:597326"/>
        <dbReference type="EC" id="4.3.3.6"/>
    </reaction>
</comment>
<evidence type="ECO:0000313" key="13">
    <source>
        <dbReference type="EMBL" id="MBB6478644.1"/>
    </source>
</evidence>
<keyword evidence="14" id="KW-1185">Reference proteome</keyword>
<evidence type="ECO:0000256" key="5">
    <source>
        <dbReference type="ARBA" id="ARBA00023239"/>
    </source>
</evidence>
<feature type="binding site" evidence="10 12">
    <location>
        <begin position="138"/>
        <end position="139"/>
    </location>
    <ligand>
        <name>L-glutamine</name>
        <dbReference type="ChEBI" id="CHEBI:58359"/>
    </ligand>
</feature>
<sequence>MAGLTIGVLTLQGGFDKHMQTLEKLGVNPVKVREAGELNAIDGLIIPGGESTTIIRLLRNFGIYDRLREKILQGLPVFGTCAGMILLSRGIDSHPEQETLGLMDYRVSRNDYGRQIDSFDAKLIIKGLGDDPVPAVFIRAPRITEIGSTAEVLSEYEDSPVLVRQGHMLAASFHPELTEDIRVHKLFLSMIEG</sequence>
<dbReference type="Proteomes" id="UP000587760">
    <property type="component" value="Unassembled WGS sequence"/>
</dbReference>
<evidence type="ECO:0000256" key="8">
    <source>
        <dbReference type="ARBA" id="ARBA00054599"/>
    </source>
</evidence>
<dbReference type="PIRSF" id="PIRSF005639">
    <property type="entry name" value="Glut_amidoT_SNO"/>
    <property type="match status" value="1"/>
</dbReference>
<dbReference type="HAMAP" id="MF_01615">
    <property type="entry name" value="PdxT"/>
    <property type="match status" value="1"/>
</dbReference>
<feature type="binding site" evidence="10 12">
    <location>
        <position position="109"/>
    </location>
    <ligand>
        <name>L-glutamine</name>
        <dbReference type="ChEBI" id="CHEBI:58359"/>
    </ligand>
</feature>
<dbReference type="PROSITE" id="PS51273">
    <property type="entry name" value="GATASE_TYPE_1"/>
    <property type="match status" value="1"/>
</dbReference>
<dbReference type="InterPro" id="IPR029062">
    <property type="entry name" value="Class_I_gatase-like"/>
</dbReference>
<evidence type="ECO:0000256" key="7">
    <source>
        <dbReference type="ARBA" id="ARBA00049534"/>
    </source>
</evidence>
<evidence type="ECO:0000256" key="3">
    <source>
        <dbReference type="ARBA" id="ARBA00022898"/>
    </source>
</evidence>
<comment type="catalytic activity">
    <reaction evidence="7 10">
        <text>L-glutamine + H2O = L-glutamate + NH4(+)</text>
        <dbReference type="Rhea" id="RHEA:15889"/>
        <dbReference type="ChEBI" id="CHEBI:15377"/>
        <dbReference type="ChEBI" id="CHEBI:28938"/>
        <dbReference type="ChEBI" id="CHEBI:29985"/>
        <dbReference type="ChEBI" id="CHEBI:58359"/>
        <dbReference type="EC" id="3.5.1.2"/>
    </reaction>
</comment>
<comment type="function">
    <text evidence="8 10">Catalyzes the hydrolysis of glutamine to glutamate and ammonia as part of the biosynthesis of pyridoxal 5'-phosphate. The resulting ammonia molecule is channeled to the active site of PdxS.</text>
</comment>
<keyword evidence="5 10" id="KW-0456">Lyase</keyword>
<keyword evidence="3 10" id="KW-0663">Pyridoxal phosphate</keyword>
<organism evidence="13 14">
    <name type="scientific">Spirochaeta isovalerica</name>
    <dbReference type="NCBI Taxonomy" id="150"/>
    <lineage>
        <taxon>Bacteria</taxon>
        <taxon>Pseudomonadati</taxon>
        <taxon>Spirochaetota</taxon>
        <taxon>Spirochaetia</taxon>
        <taxon>Spirochaetales</taxon>
        <taxon>Spirochaetaceae</taxon>
        <taxon>Spirochaeta</taxon>
    </lineage>
</organism>
<dbReference type="PANTHER" id="PTHR31559">
    <property type="entry name" value="PYRIDOXAL 5'-PHOSPHATE SYNTHASE SUBUNIT SNO"/>
    <property type="match status" value="1"/>
</dbReference>
<dbReference type="CDD" id="cd01749">
    <property type="entry name" value="GATase1_PB"/>
    <property type="match status" value="1"/>
</dbReference>
<evidence type="ECO:0000256" key="1">
    <source>
        <dbReference type="ARBA" id="ARBA00008345"/>
    </source>
</evidence>
<feature type="active site" description="Charge relay system" evidence="10 11">
    <location>
        <position position="176"/>
    </location>
</feature>
<feature type="active site" description="Charge relay system" evidence="10 11">
    <location>
        <position position="174"/>
    </location>
</feature>
<comment type="caution">
    <text evidence="13">The sequence shown here is derived from an EMBL/GenBank/DDBJ whole genome shotgun (WGS) entry which is preliminary data.</text>
</comment>
<comment type="subunit">
    <text evidence="9 10">In the presence of PdxS, forms a dodecamer of heterodimers. Only shows activity in the heterodimer.</text>
</comment>
<dbReference type="GO" id="GO:0036381">
    <property type="term" value="F:pyridoxal 5'-phosphate synthase (glutamine hydrolysing) activity"/>
    <property type="evidence" value="ECO:0007669"/>
    <property type="project" value="UniProtKB-UniRule"/>
</dbReference>
<dbReference type="GO" id="GO:1903600">
    <property type="term" value="C:glutaminase complex"/>
    <property type="evidence" value="ECO:0007669"/>
    <property type="project" value="TreeGrafter"/>
</dbReference>
<evidence type="ECO:0000256" key="2">
    <source>
        <dbReference type="ARBA" id="ARBA00022801"/>
    </source>
</evidence>
<dbReference type="NCBIfam" id="NF010050">
    <property type="entry name" value="PRK13526.1"/>
    <property type="match status" value="1"/>
</dbReference>
<dbReference type="UniPathway" id="UPA00245"/>
<dbReference type="PROSITE" id="PS51130">
    <property type="entry name" value="PDXT_SNO_2"/>
    <property type="match status" value="1"/>
</dbReference>
<keyword evidence="2 10" id="KW-0378">Hydrolase</keyword>
<evidence type="ECO:0000313" key="14">
    <source>
        <dbReference type="Proteomes" id="UP000587760"/>
    </source>
</evidence>
<dbReference type="GO" id="GO:0005829">
    <property type="term" value="C:cytosol"/>
    <property type="evidence" value="ECO:0007669"/>
    <property type="project" value="TreeGrafter"/>
</dbReference>
<dbReference type="AlphaFoldDB" id="A0A841R109"/>
<dbReference type="NCBIfam" id="TIGR03800">
    <property type="entry name" value="PLP_synth_Pdx2"/>
    <property type="match status" value="1"/>
</dbReference>
<dbReference type="FunFam" id="3.40.50.880:FF:000010">
    <property type="entry name" value="uncharacterized protein LOC100176842 isoform X2"/>
    <property type="match status" value="1"/>
</dbReference>
<dbReference type="GO" id="GO:0006543">
    <property type="term" value="P:L-glutamine catabolic process"/>
    <property type="evidence" value="ECO:0007669"/>
    <property type="project" value="UniProtKB-UniRule"/>
</dbReference>
<dbReference type="GO" id="GO:0004359">
    <property type="term" value="F:glutaminase activity"/>
    <property type="evidence" value="ECO:0007669"/>
    <property type="project" value="UniProtKB-UniRule"/>
</dbReference>
<dbReference type="PROSITE" id="PS01236">
    <property type="entry name" value="PDXT_SNO_1"/>
    <property type="match status" value="1"/>
</dbReference>
<dbReference type="GO" id="GO:0042823">
    <property type="term" value="P:pyridoxal phosphate biosynthetic process"/>
    <property type="evidence" value="ECO:0007669"/>
    <property type="project" value="UniProtKB-UniRule"/>
</dbReference>
<evidence type="ECO:0000256" key="12">
    <source>
        <dbReference type="PIRSR" id="PIRSR005639-2"/>
    </source>
</evidence>
<evidence type="ECO:0000256" key="11">
    <source>
        <dbReference type="PIRSR" id="PIRSR005639-1"/>
    </source>
</evidence>
<feature type="active site" description="Nucleophile" evidence="10 11">
    <location>
        <position position="81"/>
    </location>
</feature>
<feature type="binding site" evidence="10 12">
    <location>
        <begin position="49"/>
        <end position="51"/>
    </location>
    <ligand>
        <name>L-glutamine</name>
        <dbReference type="ChEBI" id="CHEBI:58359"/>
    </ligand>
</feature>
<dbReference type="SUPFAM" id="SSF52317">
    <property type="entry name" value="Class I glutamine amidotransferase-like"/>
    <property type="match status" value="1"/>
</dbReference>
<evidence type="ECO:0000256" key="4">
    <source>
        <dbReference type="ARBA" id="ARBA00022962"/>
    </source>
</evidence>
<protein>
    <recommendedName>
        <fullName evidence="10">Pyridoxal 5'-phosphate synthase subunit PdxT</fullName>
        <ecNumber evidence="10">4.3.3.6</ecNumber>
    </recommendedName>
    <alternativeName>
        <fullName evidence="10">Pdx2</fullName>
    </alternativeName>
    <alternativeName>
        <fullName evidence="10">Pyridoxal 5'-phosphate synthase glutaminase subunit</fullName>
        <ecNumber evidence="10">3.5.1.2</ecNumber>
    </alternativeName>
</protein>
<name>A0A841R109_9SPIO</name>
<dbReference type="RefSeq" id="WP_246433731.1">
    <property type="nucleotide sequence ID" value="NZ_JACHGJ010000001.1"/>
</dbReference>
<evidence type="ECO:0000256" key="9">
    <source>
        <dbReference type="ARBA" id="ARBA00064749"/>
    </source>
</evidence>
<proteinExistence type="inferred from homology"/>
<dbReference type="InterPro" id="IPR002161">
    <property type="entry name" value="PdxT/SNO"/>
</dbReference>
<keyword evidence="4 10" id="KW-0315">Glutamine amidotransferase</keyword>